<dbReference type="CDD" id="cd07302">
    <property type="entry name" value="CHD"/>
    <property type="match status" value="1"/>
</dbReference>
<sequence length="1056" mass="119741">MFKNCILILLIVSNNLNVFNAIQLIIFDNWPASQNVCQSAVDDARANAMCTTKSIQINRQQGCAGDNSVKAASYAINAVASKTTGEYDFVFVGPTCTTDIRTIGDFAEIWKSPVIGYEPVFEERGVQELTSVINVAQFSVGGVAETLVILMRELNQTEISLVGSVKVMPNGLSLANDIKAYNKIMNSFYIREYIEIDENNADWTKIDYKLRHGARMIVICVDFYDIYSTLYNLAVRNLSGFRFIIVIILNKPPDEVLNQPNVRNLLYGANTFIISPRQEQFSDAFSSMQRVVPTLSDEQFTQFLRIYQACYAYCVGSMYGVETQTNNYHVAMSGKIVSTKYGAFTFDKSGSVLTDYVVYTVNPAEMTFDAVLTLKSTPKDCDTYNCFSLAETKTPDLLWSLRDMDPPDECVARNACSNYIPHIIFAVIVCGIAITIGVIVLKKRQHKMNVYKLTWKVSKDTLKIIVNKNADAKMQRELENRTNKDENTLISRRRVFGSYALVGTQRAEYLQFKQDKKLSLSEATLDYLYSLKQLQNDNLAKFFGIQCNDDNMPTLTVLHTLVERGTLEEFCLDRDFEMNETFKSAFMRDMLKGLNYLHKGPIAHHGFLQASTCLIDINWVLKLTLYGVSNFICDAFDSTNVKLLDHAAPMISYPQYVCFPPEHIKEYDPTGKLPPRIVRGSQKGDMYCVGMILYMMIEREDPFMLIHSLERPNPNLVKDIIDNGKMPRVADEHNPEAKLLQKCQECWNRNPEERPDVRKILETIAIVYPTAKGNLVDQMMKMNEKYAAELEEMVSIRTQDLALAQVATMKLLNEMLPAAVAEDLKNGIVREPRSYESATVMFVQICEFNALMKKSTPNQTIMFLNDVFDQFDNVIKNHDAYKVETTGETYMVASGVPEENEGRHVYEIAEMSLEIREVSYRYKLSYNPSYVLRVRIGFHMGPIAAGVIGIRSPRYCLFGDTVNFASRMQSNSAPNQIQTSEITANLLMASKMYTFKKRGYVHVKGKGDVKCFWLNQHVHEGENGEPPLTHSVQMPSTSSEIKGVDETAIMHPLRKV</sequence>
<reference evidence="18 19" key="1">
    <citation type="submission" date="2022-05" db="EMBL/GenBank/DDBJ databases">
        <title>Chromosome-level reference genomes for two strains of Caenorhabditis briggsae: an improved platform for comparative genomics.</title>
        <authorList>
            <person name="Stevens L."/>
            <person name="Andersen E.C."/>
        </authorList>
    </citation>
    <scope>NUCLEOTIDE SEQUENCE [LARGE SCALE GENOMIC DNA]</scope>
    <source>
        <strain evidence="18">QX1410_ONT</strain>
        <tissue evidence="18">Whole-organism</tissue>
    </source>
</reference>
<dbReference type="GO" id="GO:0005524">
    <property type="term" value="F:ATP binding"/>
    <property type="evidence" value="ECO:0007669"/>
    <property type="project" value="InterPro"/>
</dbReference>
<evidence type="ECO:0000256" key="6">
    <source>
        <dbReference type="ARBA" id="ARBA00022729"/>
    </source>
</evidence>
<evidence type="ECO:0000256" key="12">
    <source>
        <dbReference type="ARBA" id="ARBA00023239"/>
    </source>
</evidence>
<keyword evidence="7" id="KW-0547">Nucleotide-binding</keyword>
<feature type="domain" description="Guanylate cyclase" evidence="17">
    <location>
        <begin position="839"/>
        <end position="969"/>
    </location>
</feature>
<evidence type="ECO:0000256" key="4">
    <source>
        <dbReference type="ARBA" id="ARBA00022475"/>
    </source>
</evidence>
<feature type="domain" description="Protein kinase" evidence="16">
    <location>
        <begin position="488"/>
        <end position="771"/>
    </location>
</feature>
<dbReference type="InterPro" id="IPR001828">
    <property type="entry name" value="ANF_lig-bd_rcpt"/>
</dbReference>
<evidence type="ECO:0000256" key="5">
    <source>
        <dbReference type="ARBA" id="ARBA00022692"/>
    </source>
</evidence>
<dbReference type="GO" id="GO:0004672">
    <property type="term" value="F:protein kinase activity"/>
    <property type="evidence" value="ECO:0007669"/>
    <property type="project" value="InterPro"/>
</dbReference>
<evidence type="ECO:0000259" key="16">
    <source>
        <dbReference type="PROSITE" id="PS50011"/>
    </source>
</evidence>
<dbReference type="PANTHER" id="PTHR11920">
    <property type="entry name" value="GUANYLYL CYCLASE"/>
    <property type="match status" value="1"/>
</dbReference>
<dbReference type="Gene3D" id="3.30.70.1230">
    <property type="entry name" value="Nucleotide cyclase"/>
    <property type="match status" value="1"/>
</dbReference>
<dbReference type="Pfam" id="PF07714">
    <property type="entry name" value="PK_Tyr_Ser-Thr"/>
    <property type="match status" value="1"/>
</dbReference>
<evidence type="ECO:0000313" key="18">
    <source>
        <dbReference type="EMBL" id="ULT84810.1"/>
    </source>
</evidence>
<dbReference type="Pfam" id="PF00211">
    <property type="entry name" value="Guanylate_cyc"/>
    <property type="match status" value="1"/>
</dbReference>
<keyword evidence="11" id="KW-0325">Glycoprotein</keyword>
<keyword evidence="8 14" id="KW-1133">Transmembrane helix</keyword>
<evidence type="ECO:0000256" key="14">
    <source>
        <dbReference type="SAM" id="Phobius"/>
    </source>
</evidence>
<evidence type="ECO:0000256" key="11">
    <source>
        <dbReference type="ARBA" id="ARBA00023180"/>
    </source>
</evidence>
<dbReference type="FunFam" id="1.10.510.10:FF:001285">
    <property type="entry name" value="Guanylate cyclase"/>
    <property type="match status" value="1"/>
</dbReference>
<dbReference type="InterPro" id="IPR001245">
    <property type="entry name" value="Ser-Thr/Tyr_kinase_cat_dom"/>
</dbReference>
<proteinExistence type="predicted"/>
<keyword evidence="9" id="KW-0342">GTP-binding</keyword>
<comment type="subcellular location">
    <subcellularLocation>
        <location evidence="2">Cell membrane</location>
        <topology evidence="2">Single-pass type I membrane protein</topology>
    </subcellularLocation>
</comment>
<dbReference type="GO" id="GO:0005886">
    <property type="term" value="C:plasma membrane"/>
    <property type="evidence" value="ECO:0007669"/>
    <property type="project" value="UniProtKB-SubCell"/>
</dbReference>
<keyword evidence="12" id="KW-0456">Lyase</keyword>
<dbReference type="SMART" id="SM00044">
    <property type="entry name" value="CYCc"/>
    <property type="match status" value="1"/>
</dbReference>
<evidence type="ECO:0000256" key="1">
    <source>
        <dbReference type="ARBA" id="ARBA00001436"/>
    </source>
</evidence>
<dbReference type="Gene3D" id="1.10.510.10">
    <property type="entry name" value="Transferase(Phosphotransferase) domain 1"/>
    <property type="match status" value="1"/>
</dbReference>
<dbReference type="InterPro" id="IPR050401">
    <property type="entry name" value="Cyclic_nucleotide_synthase"/>
</dbReference>
<dbReference type="GO" id="GO:0005525">
    <property type="term" value="F:GTP binding"/>
    <property type="evidence" value="ECO:0007669"/>
    <property type="project" value="UniProtKB-KW"/>
</dbReference>
<feature type="signal peptide" evidence="15">
    <location>
        <begin position="1"/>
        <end position="21"/>
    </location>
</feature>
<dbReference type="PROSITE" id="PS50125">
    <property type="entry name" value="GUANYLATE_CYCLASE_2"/>
    <property type="match status" value="1"/>
</dbReference>
<name>A0AAE8ZV04_CAEBR</name>
<dbReference type="SMART" id="SM00220">
    <property type="entry name" value="S_TKc"/>
    <property type="match status" value="1"/>
</dbReference>
<evidence type="ECO:0000313" key="19">
    <source>
        <dbReference type="Proteomes" id="UP000827892"/>
    </source>
</evidence>
<evidence type="ECO:0000256" key="13">
    <source>
        <dbReference type="ARBA" id="ARBA00023293"/>
    </source>
</evidence>
<keyword evidence="4" id="KW-1003">Cell membrane</keyword>
<dbReference type="AlphaFoldDB" id="A0AAE8ZV04"/>
<dbReference type="GO" id="GO:0035556">
    <property type="term" value="P:intracellular signal transduction"/>
    <property type="evidence" value="ECO:0007669"/>
    <property type="project" value="InterPro"/>
</dbReference>
<dbReference type="SUPFAM" id="SSF56112">
    <property type="entry name" value="Protein kinase-like (PK-like)"/>
    <property type="match status" value="1"/>
</dbReference>
<evidence type="ECO:0000256" key="3">
    <source>
        <dbReference type="ARBA" id="ARBA00012202"/>
    </source>
</evidence>
<keyword evidence="6 15" id="KW-0732">Signal</keyword>
<organism evidence="18 19">
    <name type="scientific">Caenorhabditis briggsae</name>
    <dbReference type="NCBI Taxonomy" id="6238"/>
    <lineage>
        <taxon>Eukaryota</taxon>
        <taxon>Metazoa</taxon>
        <taxon>Ecdysozoa</taxon>
        <taxon>Nematoda</taxon>
        <taxon>Chromadorea</taxon>
        <taxon>Rhabditida</taxon>
        <taxon>Rhabditina</taxon>
        <taxon>Rhabditomorpha</taxon>
        <taxon>Rhabditoidea</taxon>
        <taxon>Rhabditidae</taxon>
        <taxon>Peloderinae</taxon>
        <taxon>Caenorhabditis</taxon>
    </lineage>
</organism>
<dbReference type="PROSITE" id="PS50011">
    <property type="entry name" value="PROTEIN_KINASE_DOM"/>
    <property type="match status" value="1"/>
</dbReference>
<dbReference type="SUPFAM" id="SSF55073">
    <property type="entry name" value="Nucleotide cyclase"/>
    <property type="match status" value="1"/>
</dbReference>
<dbReference type="InterPro" id="IPR001054">
    <property type="entry name" value="A/G_cyclase"/>
</dbReference>
<dbReference type="GO" id="GO:0007635">
    <property type="term" value="P:chemosensory behavior"/>
    <property type="evidence" value="ECO:0007669"/>
    <property type="project" value="UniProtKB-ARBA"/>
</dbReference>
<feature type="chain" id="PRO_5042150374" description="guanylate cyclase" evidence="15">
    <location>
        <begin position="22"/>
        <end position="1056"/>
    </location>
</feature>
<evidence type="ECO:0000256" key="10">
    <source>
        <dbReference type="ARBA" id="ARBA00023136"/>
    </source>
</evidence>
<gene>
    <name evidence="18" type="ORF">L3Y34_013474</name>
</gene>
<feature type="transmembrane region" description="Helical" evidence="14">
    <location>
        <begin position="419"/>
        <end position="441"/>
    </location>
</feature>
<dbReference type="InterPro" id="IPR029787">
    <property type="entry name" value="Nucleotide_cyclase"/>
</dbReference>
<evidence type="ECO:0000256" key="2">
    <source>
        <dbReference type="ARBA" id="ARBA00004251"/>
    </source>
</evidence>
<dbReference type="EC" id="4.6.1.2" evidence="3"/>
<keyword evidence="13" id="KW-0141">cGMP biosynthesis</keyword>
<dbReference type="Proteomes" id="UP000827892">
    <property type="component" value="Chromosome X"/>
</dbReference>
<dbReference type="GO" id="GO:0004383">
    <property type="term" value="F:guanylate cyclase activity"/>
    <property type="evidence" value="ECO:0007669"/>
    <property type="project" value="UniProtKB-EC"/>
</dbReference>
<dbReference type="Pfam" id="PF01094">
    <property type="entry name" value="ANF_receptor"/>
    <property type="match status" value="1"/>
</dbReference>
<evidence type="ECO:0000259" key="17">
    <source>
        <dbReference type="PROSITE" id="PS50125"/>
    </source>
</evidence>
<evidence type="ECO:0000256" key="15">
    <source>
        <dbReference type="SAM" id="SignalP"/>
    </source>
</evidence>
<evidence type="ECO:0000256" key="7">
    <source>
        <dbReference type="ARBA" id="ARBA00022741"/>
    </source>
</evidence>
<keyword evidence="5 14" id="KW-0812">Transmembrane</keyword>
<evidence type="ECO:0000256" key="8">
    <source>
        <dbReference type="ARBA" id="ARBA00022989"/>
    </source>
</evidence>
<accession>A0AAE8ZV04</accession>
<dbReference type="InterPro" id="IPR000719">
    <property type="entry name" value="Prot_kinase_dom"/>
</dbReference>
<dbReference type="PANTHER" id="PTHR11920:SF355">
    <property type="entry name" value="RECEPTOR-TYPE GUANYLATE CYCLASE GCY-10-RELATED"/>
    <property type="match status" value="1"/>
</dbReference>
<keyword evidence="10 14" id="KW-0472">Membrane</keyword>
<dbReference type="FunFam" id="3.30.70.1230:FF:000050">
    <property type="entry name" value="Guanylate cyclase"/>
    <property type="match status" value="1"/>
</dbReference>
<protein>
    <recommendedName>
        <fullName evidence="3">guanylate cyclase</fullName>
        <ecNumber evidence="3">4.6.1.2</ecNumber>
    </recommendedName>
</protein>
<dbReference type="EMBL" id="CP090896">
    <property type="protein sequence ID" value="ULT84810.1"/>
    <property type="molecule type" value="Genomic_DNA"/>
</dbReference>
<comment type="catalytic activity">
    <reaction evidence="1">
        <text>GTP = 3',5'-cyclic GMP + diphosphate</text>
        <dbReference type="Rhea" id="RHEA:13665"/>
        <dbReference type="ChEBI" id="CHEBI:33019"/>
        <dbReference type="ChEBI" id="CHEBI:37565"/>
        <dbReference type="ChEBI" id="CHEBI:57746"/>
        <dbReference type="EC" id="4.6.1.2"/>
    </reaction>
</comment>
<evidence type="ECO:0000256" key="9">
    <source>
        <dbReference type="ARBA" id="ARBA00023134"/>
    </source>
</evidence>
<dbReference type="InterPro" id="IPR028082">
    <property type="entry name" value="Peripla_BP_I"/>
</dbReference>
<dbReference type="InterPro" id="IPR011009">
    <property type="entry name" value="Kinase-like_dom_sf"/>
</dbReference>
<dbReference type="GO" id="GO:0050913">
    <property type="term" value="P:sensory perception of bitter taste"/>
    <property type="evidence" value="ECO:0007669"/>
    <property type="project" value="UniProtKB-ARBA"/>
</dbReference>
<dbReference type="SUPFAM" id="SSF53822">
    <property type="entry name" value="Periplasmic binding protein-like I"/>
    <property type="match status" value="1"/>
</dbReference>